<dbReference type="Proteomes" id="UP000279994">
    <property type="component" value="Unassembled WGS sequence"/>
</dbReference>
<dbReference type="AlphaFoldDB" id="A0A3N0GFT9"/>
<feature type="compositionally biased region" description="Acidic residues" evidence="1">
    <location>
        <begin position="1"/>
        <end position="18"/>
    </location>
</feature>
<accession>A0A3N0GFT9</accession>
<gene>
    <name evidence="2" type="ORF">EFL26_23265</name>
</gene>
<reference evidence="2 3" key="1">
    <citation type="submission" date="2018-11" db="EMBL/GenBank/DDBJ databases">
        <authorList>
            <person name="Li F."/>
        </authorList>
    </citation>
    <scope>NUCLEOTIDE SEQUENCE [LARGE SCALE GENOMIC DNA]</scope>
    <source>
        <strain evidence="2 3">Gsoil 818</strain>
    </source>
</reference>
<keyword evidence="3" id="KW-1185">Reference proteome</keyword>
<feature type="region of interest" description="Disordered" evidence="1">
    <location>
        <begin position="1"/>
        <end position="67"/>
    </location>
</feature>
<evidence type="ECO:0000313" key="3">
    <source>
        <dbReference type="Proteomes" id="UP000279994"/>
    </source>
</evidence>
<dbReference type="OrthoDB" id="4883460at2"/>
<comment type="caution">
    <text evidence="2">The sequence shown here is derived from an EMBL/GenBank/DDBJ whole genome shotgun (WGS) entry which is preliminary data.</text>
</comment>
<organism evidence="2 3">
    <name type="scientific">Nocardioides pocheonensis</name>
    <dbReference type="NCBI Taxonomy" id="661485"/>
    <lineage>
        <taxon>Bacteria</taxon>
        <taxon>Bacillati</taxon>
        <taxon>Actinomycetota</taxon>
        <taxon>Actinomycetes</taxon>
        <taxon>Propionibacteriales</taxon>
        <taxon>Nocardioidaceae</taxon>
        <taxon>Nocardioides</taxon>
    </lineage>
</organism>
<evidence type="ECO:0000256" key="1">
    <source>
        <dbReference type="SAM" id="MobiDB-lite"/>
    </source>
</evidence>
<evidence type="ECO:0000313" key="2">
    <source>
        <dbReference type="EMBL" id="RNM11076.1"/>
    </source>
</evidence>
<dbReference type="RefSeq" id="WP_123225314.1">
    <property type="nucleotide sequence ID" value="NZ_RJSF01000049.1"/>
</dbReference>
<dbReference type="EMBL" id="RJSF01000049">
    <property type="protein sequence ID" value="RNM11076.1"/>
    <property type="molecule type" value="Genomic_DNA"/>
</dbReference>
<proteinExistence type="predicted"/>
<sequence>MTDQPDEDTFVEPADDAADANPVDRSEGLLDGDHVDDEPAVDEPAVDEPAVDEPDEDAAPVTGVVTGHPAVDEVLRSLEGLDARPVDEHVAAFEQAHDVLRRALSDAGDDTVSREG</sequence>
<name>A0A3N0GFT9_9ACTN</name>
<protein>
    <submittedName>
        <fullName evidence="2">Uncharacterized protein</fullName>
    </submittedName>
</protein>
<feature type="compositionally biased region" description="Acidic residues" evidence="1">
    <location>
        <begin position="34"/>
        <end position="58"/>
    </location>
</feature>
<feature type="compositionally biased region" description="Basic and acidic residues" evidence="1">
    <location>
        <begin position="22"/>
        <end position="33"/>
    </location>
</feature>